<dbReference type="Proteomes" id="UP001501490">
    <property type="component" value="Unassembled WGS sequence"/>
</dbReference>
<comment type="caution">
    <text evidence="1">The sequence shown here is derived from an EMBL/GenBank/DDBJ whole genome shotgun (WGS) entry which is preliminary data.</text>
</comment>
<evidence type="ECO:0000313" key="2">
    <source>
        <dbReference type="Proteomes" id="UP001501490"/>
    </source>
</evidence>
<gene>
    <name evidence="1" type="ORF">GCM10022236_32120</name>
</gene>
<protein>
    <submittedName>
        <fullName evidence="1">Uncharacterized protein</fullName>
    </submittedName>
</protein>
<reference evidence="2" key="1">
    <citation type="journal article" date="2019" name="Int. J. Syst. Evol. Microbiol.">
        <title>The Global Catalogue of Microorganisms (GCM) 10K type strain sequencing project: providing services to taxonomists for standard genome sequencing and annotation.</title>
        <authorList>
            <consortium name="The Broad Institute Genomics Platform"/>
            <consortium name="The Broad Institute Genome Sequencing Center for Infectious Disease"/>
            <person name="Wu L."/>
            <person name="Ma J."/>
        </authorList>
    </citation>
    <scope>NUCLEOTIDE SEQUENCE [LARGE SCALE GENOMIC DNA]</scope>
    <source>
        <strain evidence="2">JCM 16929</strain>
    </source>
</reference>
<proteinExistence type="predicted"/>
<dbReference type="InterPro" id="IPR006311">
    <property type="entry name" value="TAT_signal"/>
</dbReference>
<dbReference type="EMBL" id="BAABAB010000022">
    <property type="protein sequence ID" value="GAA3627380.1"/>
    <property type="molecule type" value="Genomic_DNA"/>
</dbReference>
<dbReference type="PROSITE" id="PS51318">
    <property type="entry name" value="TAT"/>
    <property type="match status" value="1"/>
</dbReference>
<dbReference type="RefSeq" id="WP_344806332.1">
    <property type="nucleotide sequence ID" value="NZ_BAABAB010000022.1"/>
</dbReference>
<evidence type="ECO:0000313" key="1">
    <source>
        <dbReference type="EMBL" id="GAA3627380.1"/>
    </source>
</evidence>
<keyword evidence="2" id="KW-1185">Reference proteome</keyword>
<name>A0ABP7A9P7_9ACTN</name>
<accession>A0ABP7A9P7</accession>
<sequence length="308" mass="31388">MSAEPSDPVGSDSRDLTRRWMLRGGVVATGAAVVAAMTPSAAMAADGDQVVLGGDNDASSATTIGIGGGAGSTDPALSLVNADGPSLHLEALAADYAAALELGQIANTVLGPLVGVDTLSGLSTTFLVTGIDLADLPTPHPLATPKRILDTRTSSGRSRVIRTSPGAYDSTFRLKAGAWLDVEVVVEGGDVIVPGAHLNVTSTGATSGGFLSVYPPGDFPGTSTVNYPGKMTIANGTFVGTGVVLGRYAVRVRASAPSHVVLDLTAVTIKGSAPEPAAQQAARSSRRARISHRLRSRLSERLQDLLAR</sequence>
<organism evidence="1 2">
    <name type="scientific">Microlunatus ginsengisoli</name>
    <dbReference type="NCBI Taxonomy" id="363863"/>
    <lineage>
        <taxon>Bacteria</taxon>
        <taxon>Bacillati</taxon>
        <taxon>Actinomycetota</taxon>
        <taxon>Actinomycetes</taxon>
        <taxon>Propionibacteriales</taxon>
        <taxon>Propionibacteriaceae</taxon>
        <taxon>Microlunatus</taxon>
    </lineage>
</organism>